<reference evidence="6" key="3">
    <citation type="submission" date="2025-09" db="UniProtKB">
        <authorList>
            <consortium name="Ensembl"/>
        </authorList>
    </citation>
    <scope>IDENTIFICATION</scope>
</reference>
<comment type="similarity">
    <text evidence="4">Belongs to the cyclophilin-type PPIase family.</text>
</comment>
<feature type="domain" description="PPIase cyclophilin-type" evidence="5">
    <location>
        <begin position="9"/>
        <end position="129"/>
    </location>
</feature>
<dbReference type="InterPro" id="IPR024936">
    <property type="entry name" value="Cyclophilin-type_PPIase"/>
</dbReference>
<organism evidence="6 7">
    <name type="scientific">Equus asinus</name>
    <name type="common">Donkey</name>
    <name type="synonym">Equus africanus asinus</name>
    <dbReference type="NCBI Taxonomy" id="9793"/>
    <lineage>
        <taxon>Eukaryota</taxon>
        <taxon>Metazoa</taxon>
        <taxon>Chordata</taxon>
        <taxon>Craniata</taxon>
        <taxon>Vertebrata</taxon>
        <taxon>Euteleostomi</taxon>
        <taxon>Mammalia</taxon>
        <taxon>Eutheria</taxon>
        <taxon>Laurasiatheria</taxon>
        <taxon>Perissodactyla</taxon>
        <taxon>Equidae</taxon>
        <taxon>Equus</taxon>
    </lineage>
</organism>
<evidence type="ECO:0000256" key="2">
    <source>
        <dbReference type="ARBA" id="ARBA00023110"/>
    </source>
</evidence>
<accession>A0A8C4MAL5</accession>
<evidence type="ECO:0000256" key="4">
    <source>
        <dbReference type="RuleBase" id="RU363019"/>
    </source>
</evidence>
<dbReference type="Ensembl" id="ENSEAST00005025814.2">
    <property type="protein sequence ID" value="ENSEASP00005023794.2"/>
    <property type="gene ID" value="ENSEASG00005016167.2"/>
</dbReference>
<dbReference type="InterPro" id="IPR002130">
    <property type="entry name" value="Cyclophilin-type_PPIase_dom"/>
</dbReference>
<proteinExistence type="inferred from homology"/>
<dbReference type="Gene3D" id="2.40.100.10">
    <property type="entry name" value="Cyclophilin-like"/>
    <property type="match status" value="1"/>
</dbReference>
<dbReference type="EC" id="5.2.1.8" evidence="4"/>
<dbReference type="InterPro" id="IPR029000">
    <property type="entry name" value="Cyclophilin-like_dom_sf"/>
</dbReference>
<protein>
    <recommendedName>
        <fullName evidence="4">Peptidyl-prolyl cis-trans isomerase</fullName>
        <shortName evidence="4">PPIase</shortName>
        <ecNumber evidence="4">5.2.1.8</ecNumber>
    </recommendedName>
</protein>
<evidence type="ECO:0000256" key="3">
    <source>
        <dbReference type="ARBA" id="ARBA00023235"/>
    </source>
</evidence>
<dbReference type="Proteomes" id="UP000694387">
    <property type="component" value="Chromosome 10"/>
</dbReference>
<dbReference type="PANTHER" id="PTHR11071:SF490">
    <property type="entry name" value="PEPTIDYL-PROLYL CIS-TRANS ISOMERASE A"/>
    <property type="match status" value="1"/>
</dbReference>
<dbReference type="GO" id="GO:0005737">
    <property type="term" value="C:cytoplasm"/>
    <property type="evidence" value="ECO:0007669"/>
    <property type="project" value="TreeGrafter"/>
</dbReference>
<reference evidence="6" key="2">
    <citation type="submission" date="2025-08" db="UniProtKB">
        <authorList>
            <consortium name="Ensembl"/>
        </authorList>
    </citation>
    <scope>IDENTIFICATION</scope>
</reference>
<evidence type="ECO:0000313" key="6">
    <source>
        <dbReference type="Ensembl" id="ENSEASP00005023794.2"/>
    </source>
</evidence>
<keyword evidence="3 4" id="KW-0413">Isomerase</keyword>
<evidence type="ECO:0000256" key="1">
    <source>
        <dbReference type="ARBA" id="ARBA00000971"/>
    </source>
</evidence>
<evidence type="ECO:0000313" key="7">
    <source>
        <dbReference type="Proteomes" id="UP000694387"/>
    </source>
</evidence>
<evidence type="ECO:0000259" key="5">
    <source>
        <dbReference type="PROSITE" id="PS50072"/>
    </source>
</evidence>
<reference evidence="6 7" key="1">
    <citation type="journal article" date="2020" name="Nat. Commun.">
        <title>Donkey genomes provide new insights into domestication and selection for coat color.</title>
        <authorList>
            <person name="Wang"/>
            <person name="C."/>
            <person name="Li"/>
            <person name="H."/>
            <person name="Guo"/>
            <person name="Y."/>
            <person name="Huang"/>
            <person name="J."/>
            <person name="Sun"/>
            <person name="Y."/>
            <person name="Min"/>
            <person name="J."/>
            <person name="Wang"/>
            <person name="J."/>
            <person name="Fang"/>
            <person name="X."/>
            <person name="Zhao"/>
            <person name="Z."/>
            <person name="Wang"/>
            <person name="S."/>
            <person name="Zhang"/>
            <person name="Y."/>
            <person name="Liu"/>
            <person name="Q."/>
            <person name="Jiang"/>
            <person name="Q."/>
            <person name="Wang"/>
            <person name="X."/>
            <person name="Guo"/>
            <person name="Y."/>
            <person name="Yang"/>
            <person name="C."/>
            <person name="Wang"/>
            <person name="Y."/>
            <person name="Tian"/>
            <person name="F."/>
            <person name="Zhuang"/>
            <person name="G."/>
            <person name="Fan"/>
            <person name="Y."/>
            <person name="Gao"/>
            <person name="Q."/>
            <person name="Li"/>
            <person name="Y."/>
            <person name="Ju"/>
            <person name="Z."/>
            <person name="Li"/>
            <person name="J."/>
            <person name="Li"/>
            <person name="R."/>
            <person name="Hou"/>
            <person name="M."/>
            <person name="Yang"/>
            <person name="G."/>
            <person name="Liu"/>
            <person name="G."/>
            <person name="Liu"/>
            <person name="W."/>
            <person name="Guo"/>
            <person name="J."/>
            <person name="Pan"/>
            <person name="S."/>
            <person name="Fan"/>
            <person name="G."/>
            <person name="Zhang"/>
            <person name="W."/>
            <person name="Zhang"/>
            <person name="R."/>
            <person name="Yu"/>
            <person name="J."/>
            <person name="Zhang"/>
            <person name="X."/>
            <person name="Yin"/>
            <person name="Q."/>
            <person name="Ji"/>
            <person name="C."/>
            <person name="Jin"/>
            <person name="Y."/>
            <person name="Yue"/>
            <person name="G."/>
            <person name="Liu"/>
            <person name="M."/>
            <person name="Xu"/>
            <person name="J."/>
            <person name="Liu"/>
            <person name="S."/>
            <person name="Jordana"/>
            <person name="J."/>
            <person name="Noce"/>
            <person name="A."/>
            <person name="Amills"/>
            <person name="M."/>
            <person name="Wu"/>
            <person name="D.D."/>
            <person name="Li"/>
            <person name="S."/>
            <person name="Zhou"/>
            <person name="X. and Zhong"/>
            <person name="J."/>
        </authorList>
    </citation>
    <scope>NUCLEOTIDE SEQUENCE [LARGE SCALE GENOMIC DNA]</scope>
</reference>
<name>A0A8C4MAL5_EQUAS</name>
<dbReference type="GO" id="GO:0003755">
    <property type="term" value="F:peptidyl-prolyl cis-trans isomerase activity"/>
    <property type="evidence" value="ECO:0007669"/>
    <property type="project" value="UniProtKB-UniRule"/>
</dbReference>
<keyword evidence="7" id="KW-1185">Reference proteome</keyword>
<dbReference type="Pfam" id="PF00160">
    <property type="entry name" value="Pro_isomerase"/>
    <property type="match status" value="1"/>
</dbReference>
<dbReference type="GO" id="GO:0016018">
    <property type="term" value="F:cyclosporin A binding"/>
    <property type="evidence" value="ECO:0007669"/>
    <property type="project" value="TreeGrafter"/>
</dbReference>
<dbReference type="SUPFAM" id="SSF50891">
    <property type="entry name" value="Cyclophilin-like"/>
    <property type="match status" value="1"/>
</dbReference>
<dbReference type="PIRSF" id="PIRSF001467">
    <property type="entry name" value="Peptidylpro_ismrse"/>
    <property type="match status" value="1"/>
</dbReference>
<dbReference type="PRINTS" id="PR00153">
    <property type="entry name" value="CSAPPISMRASE"/>
</dbReference>
<dbReference type="PROSITE" id="PS50072">
    <property type="entry name" value="CSA_PPIASE_2"/>
    <property type="match status" value="1"/>
</dbReference>
<dbReference type="PANTHER" id="PTHR11071">
    <property type="entry name" value="PEPTIDYL-PROLYL CIS-TRANS ISOMERASE"/>
    <property type="match status" value="1"/>
</dbReference>
<sequence>LWSTPLFFSIDCEPLGRVSFKLFADKVLKAADKVRALSTGEKGLGYEVFCFHRIIPGFMCQVGDFTQHTGTGGESPYREKFDDEYFIWKHVGPGILSTACAGPSTNSSRVFTCTAKAEWLDGRHVVFGKEEGT</sequence>
<keyword evidence="2 4" id="KW-0697">Rotamase</keyword>
<dbReference type="GeneTree" id="ENSGT00950000183087"/>
<dbReference type="AlphaFoldDB" id="A0A8C4MAL5"/>
<comment type="catalytic activity">
    <reaction evidence="1 4">
        <text>[protein]-peptidylproline (omega=180) = [protein]-peptidylproline (omega=0)</text>
        <dbReference type="Rhea" id="RHEA:16237"/>
        <dbReference type="Rhea" id="RHEA-COMP:10747"/>
        <dbReference type="Rhea" id="RHEA-COMP:10748"/>
        <dbReference type="ChEBI" id="CHEBI:83833"/>
        <dbReference type="ChEBI" id="CHEBI:83834"/>
        <dbReference type="EC" id="5.2.1.8"/>
    </reaction>
</comment>
<dbReference type="GO" id="GO:0006457">
    <property type="term" value="P:protein folding"/>
    <property type="evidence" value="ECO:0007669"/>
    <property type="project" value="TreeGrafter"/>
</dbReference>
<comment type="function">
    <text evidence="4">PPIases accelerate the folding of proteins. It catalyzes the cis-trans isomerization of proline imidic peptide bonds in oligopeptides.</text>
</comment>